<dbReference type="PRINTS" id="PR00090">
    <property type="entry name" value="RNGDIOXGNASE"/>
</dbReference>
<sequence>MADRDPGAFGRARCPGTSWEDILAADRVKPPAFMEDDRSVYLGSEPIDAARYYSPEFFRAECEKLWPNVWQFAAREEDMPEPGDYVTYDNAGRSFLIVRQDDGSVKAFHNVCLHRGRKLKTDSGSAEQFLCPFHGFSWNPDGSLRNIPCRWDFGHLTDARMKLPEASVAQWGGYIFVRENPEGPAIEEYLDPLPEFFQRWRHEDCVTVAWVAKVIPANWKITMEAFMESYHAYVTHPQLMPFTGDANAAYHVLGRHVNVNYTPFGVISPHIEAQAEAEHWPQQRIIDEFRKYNGRSADNYDAEKDSYAIEVPAGETARTALGAKMREVSEKQFGGDYSGVSESELLDALVYNVFPNFAPWGGFMPNIVYRWRPWPDQDKCLMEVRVIARVPQGQPSPAGVPMHLLGDDQLWADASELGVLGGVLDQDSENMALCHEGLKVSKNQAVELADYQEVRIRHIHQTLDHYLNAGKAAQ</sequence>
<dbReference type="Gene3D" id="2.102.10.10">
    <property type="entry name" value="Rieske [2Fe-2S] iron-sulphur domain"/>
    <property type="match status" value="1"/>
</dbReference>
<dbReference type="GO" id="GO:0005506">
    <property type="term" value="F:iron ion binding"/>
    <property type="evidence" value="ECO:0007669"/>
    <property type="project" value="InterPro"/>
</dbReference>
<comment type="cofactor">
    <cofactor evidence="1">
        <name>Fe cation</name>
        <dbReference type="ChEBI" id="CHEBI:24875"/>
    </cofactor>
</comment>
<protein>
    <submittedName>
        <fullName evidence="8">Aromatic ring-hydroxylating dioxygenase subunit alpha</fullName>
    </submittedName>
</protein>
<dbReference type="Pfam" id="PF00848">
    <property type="entry name" value="Ring_hydroxyl_A"/>
    <property type="match status" value="1"/>
</dbReference>
<keyword evidence="6" id="KW-0411">Iron-sulfur</keyword>
<evidence type="ECO:0000256" key="2">
    <source>
        <dbReference type="ARBA" id="ARBA00022714"/>
    </source>
</evidence>
<reference evidence="8 9" key="1">
    <citation type="submission" date="2020-04" db="EMBL/GenBank/DDBJ databases">
        <title>Novosphingobium sp. TW-4 isolated from soil.</title>
        <authorList>
            <person name="Dahal R.H."/>
            <person name="Chaudhary D.K."/>
        </authorList>
    </citation>
    <scope>NUCLEOTIDE SEQUENCE [LARGE SCALE GENOMIC DNA]</scope>
    <source>
        <strain evidence="8 9">TW-4</strain>
    </source>
</reference>
<evidence type="ECO:0000256" key="5">
    <source>
        <dbReference type="ARBA" id="ARBA00023004"/>
    </source>
</evidence>
<evidence type="ECO:0000256" key="3">
    <source>
        <dbReference type="ARBA" id="ARBA00022723"/>
    </source>
</evidence>
<dbReference type="InterPro" id="IPR001663">
    <property type="entry name" value="Rng_hydr_dOase-A"/>
</dbReference>
<evidence type="ECO:0000313" key="9">
    <source>
        <dbReference type="Proteomes" id="UP000583556"/>
    </source>
</evidence>
<dbReference type="Pfam" id="PF00355">
    <property type="entry name" value="Rieske"/>
    <property type="match status" value="1"/>
</dbReference>
<evidence type="ECO:0000256" key="4">
    <source>
        <dbReference type="ARBA" id="ARBA00023002"/>
    </source>
</evidence>
<dbReference type="GO" id="GO:0051537">
    <property type="term" value="F:2 iron, 2 sulfur cluster binding"/>
    <property type="evidence" value="ECO:0007669"/>
    <property type="project" value="UniProtKB-KW"/>
</dbReference>
<keyword evidence="5" id="KW-0408">Iron</keyword>
<evidence type="ECO:0000256" key="1">
    <source>
        <dbReference type="ARBA" id="ARBA00001962"/>
    </source>
</evidence>
<evidence type="ECO:0000313" key="8">
    <source>
        <dbReference type="EMBL" id="NML92707.1"/>
    </source>
</evidence>
<dbReference type="RefSeq" id="WP_169491922.1">
    <property type="nucleotide sequence ID" value="NZ_JABBGM010000001.1"/>
</dbReference>
<keyword evidence="9" id="KW-1185">Reference proteome</keyword>
<keyword evidence="8" id="KW-0223">Dioxygenase</keyword>
<gene>
    <name evidence="8" type="ORF">HHL27_03340</name>
</gene>
<comment type="caution">
    <text evidence="8">The sequence shown here is derived from an EMBL/GenBank/DDBJ whole genome shotgun (WGS) entry which is preliminary data.</text>
</comment>
<dbReference type="EMBL" id="JABBGM010000001">
    <property type="protein sequence ID" value="NML92707.1"/>
    <property type="molecule type" value="Genomic_DNA"/>
</dbReference>
<proteinExistence type="predicted"/>
<dbReference type="GO" id="GO:0051213">
    <property type="term" value="F:dioxygenase activity"/>
    <property type="evidence" value="ECO:0007669"/>
    <property type="project" value="UniProtKB-KW"/>
</dbReference>
<organism evidence="8 9">
    <name type="scientific">Novosphingobium olei</name>
    <dbReference type="NCBI Taxonomy" id="2728851"/>
    <lineage>
        <taxon>Bacteria</taxon>
        <taxon>Pseudomonadati</taxon>
        <taxon>Pseudomonadota</taxon>
        <taxon>Alphaproteobacteria</taxon>
        <taxon>Sphingomonadales</taxon>
        <taxon>Sphingomonadaceae</taxon>
        <taxon>Novosphingobium</taxon>
    </lineage>
</organism>
<dbReference type="InterPro" id="IPR015879">
    <property type="entry name" value="Ring_hydroxy_dOase_asu_C_dom"/>
</dbReference>
<dbReference type="InterPro" id="IPR017941">
    <property type="entry name" value="Rieske_2Fe-2S"/>
</dbReference>
<dbReference type="InterPro" id="IPR036922">
    <property type="entry name" value="Rieske_2Fe-2S_sf"/>
</dbReference>
<dbReference type="PANTHER" id="PTHR43756:SF5">
    <property type="entry name" value="CHOLINE MONOOXYGENASE, CHLOROPLASTIC"/>
    <property type="match status" value="1"/>
</dbReference>
<name>A0A7Y0G9J4_9SPHN</name>
<dbReference type="AlphaFoldDB" id="A0A7Y0G9J4"/>
<feature type="domain" description="Rieske" evidence="7">
    <location>
        <begin position="70"/>
        <end position="177"/>
    </location>
</feature>
<dbReference type="PANTHER" id="PTHR43756">
    <property type="entry name" value="CHOLINE MONOOXYGENASE, CHLOROPLASTIC"/>
    <property type="match status" value="1"/>
</dbReference>
<keyword evidence="4" id="KW-0560">Oxidoreductase</keyword>
<dbReference type="CDD" id="cd03469">
    <property type="entry name" value="Rieske_RO_Alpha_N"/>
    <property type="match status" value="1"/>
</dbReference>
<accession>A0A7Y0G9J4</accession>
<dbReference type="SUPFAM" id="SSF50022">
    <property type="entry name" value="ISP domain"/>
    <property type="match status" value="1"/>
</dbReference>
<keyword evidence="2" id="KW-0001">2Fe-2S</keyword>
<dbReference type="CDD" id="cd08882">
    <property type="entry name" value="RHO_alpha_C_MupW-like"/>
    <property type="match status" value="1"/>
</dbReference>
<evidence type="ECO:0000256" key="6">
    <source>
        <dbReference type="ARBA" id="ARBA00023014"/>
    </source>
</evidence>
<keyword evidence="3" id="KW-0479">Metal-binding</keyword>
<evidence type="ECO:0000259" key="7">
    <source>
        <dbReference type="PROSITE" id="PS51296"/>
    </source>
</evidence>
<dbReference type="Gene3D" id="3.90.380.10">
    <property type="entry name" value="Naphthalene 1,2-dioxygenase Alpha Subunit, Chain A, domain 1"/>
    <property type="match status" value="1"/>
</dbReference>
<dbReference type="Proteomes" id="UP000583556">
    <property type="component" value="Unassembled WGS sequence"/>
</dbReference>
<dbReference type="SUPFAM" id="SSF55961">
    <property type="entry name" value="Bet v1-like"/>
    <property type="match status" value="1"/>
</dbReference>
<dbReference type="PROSITE" id="PS51296">
    <property type="entry name" value="RIESKE"/>
    <property type="match status" value="1"/>
</dbReference>